<protein>
    <submittedName>
        <fullName evidence="2">Type II secretion system protein</fullName>
    </submittedName>
</protein>
<name>A0ABY7VC63_9GAMM</name>
<reference evidence="2 3" key="1">
    <citation type="journal article" date="2022" name="Mar. Drugs">
        <title>Bioassay-Guided Fractionation Leads to the Detection of Cholic Acid Generated by the Rare Thalassomonas sp.</title>
        <authorList>
            <person name="Pheiffer F."/>
            <person name="Schneider Y.K."/>
            <person name="Hansen E.H."/>
            <person name="Andersen J.H."/>
            <person name="Isaksson J."/>
            <person name="Busche T."/>
            <person name="R C."/>
            <person name="Kalinowski J."/>
            <person name="Zyl L.V."/>
            <person name="Trindade M."/>
        </authorList>
    </citation>
    <scope>NUCLEOTIDE SEQUENCE [LARGE SCALE GENOMIC DNA]</scope>
    <source>
        <strain evidence="2 3">A5K-61T</strain>
    </source>
</reference>
<sequence length="158" mass="16682">MKRLQKQAGFTLIELVVVIVILGILAVTAAPKFLDLSSDANTATLNAIKASMQSASTIVHSKSLIAGNQDTDTATVTVNGASLDIAYGYPRSDDKADWDALLEFDTDDFTSVLVDSDTVIIYPTGMAAPDAITDACIVYYQEVTAAGNTPTIEVVDCS</sequence>
<evidence type="ECO:0000313" key="2">
    <source>
        <dbReference type="EMBL" id="WDE10950.1"/>
    </source>
</evidence>
<keyword evidence="1" id="KW-1133">Transmembrane helix</keyword>
<dbReference type="Gene3D" id="3.30.700.10">
    <property type="entry name" value="Glycoprotein, Type 4 Pilin"/>
    <property type="match status" value="1"/>
</dbReference>
<accession>A0ABY7VC63</accession>
<dbReference type="SUPFAM" id="SSF54523">
    <property type="entry name" value="Pili subunits"/>
    <property type="match status" value="1"/>
</dbReference>
<keyword evidence="1" id="KW-0812">Transmembrane</keyword>
<organism evidence="2 3">
    <name type="scientific">Thalassomonas haliotis</name>
    <dbReference type="NCBI Taxonomy" id="485448"/>
    <lineage>
        <taxon>Bacteria</taxon>
        <taxon>Pseudomonadati</taxon>
        <taxon>Pseudomonadota</taxon>
        <taxon>Gammaproteobacteria</taxon>
        <taxon>Alteromonadales</taxon>
        <taxon>Colwelliaceae</taxon>
        <taxon>Thalassomonas</taxon>
    </lineage>
</organism>
<evidence type="ECO:0000256" key="1">
    <source>
        <dbReference type="SAM" id="Phobius"/>
    </source>
</evidence>
<feature type="transmembrane region" description="Helical" evidence="1">
    <location>
        <begin position="12"/>
        <end position="34"/>
    </location>
</feature>
<dbReference type="RefSeq" id="WP_274051017.1">
    <property type="nucleotide sequence ID" value="NZ_CP059693.1"/>
</dbReference>
<keyword evidence="3" id="KW-1185">Reference proteome</keyword>
<keyword evidence="1" id="KW-0472">Membrane</keyword>
<dbReference type="InterPro" id="IPR012902">
    <property type="entry name" value="N_methyl_site"/>
</dbReference>
<proteinExistence type="predicted"/>
<dbReference type="InterPro" id="IPR045584">
    <property type="entry name" value="Pilin-like"/>
</dbReference>
<dbReference type="Proteomes" id="UP001215231">
    <property type="component" value="Chromosome"/>
</dbReference>
<gene>
    <name evidence="2" type="ORF">H3N35_22330</name>
</gene>
<dbReference type="EMBL" id="CP059693">
    <property type="protein sequence ID" value="WDE10950.1"/>
    <property type="molecule type" value="Genomic_DNA"/>
</dbReference>
<dbReference type="Pfam" id="PF07963">
    <property type="entry name" value="N_methyl"/>
    <property type="match status" value="1"/>
</dbReference>
<evidence type="ECO:0000313" key="3">
    <source>
        <dbReference type="Proteomes" id="UP001215231"/>
    </source>
</evidence>
<dbReference type="PROSITE" id="PS00409">
    <property type="entry name" value="PROKAR_NTER_METHYL"/>
    <property type="match status" value="1"/>
</dbReference>
<dbReference type="NCBIfam" id="TIGR02532">
    <property type="entry name" value="IV_pilin_GFxxxE"/>
    <property type="match status" value="1"/>
</dbReference>